<organism evidence="2 3">
    <name type="scientific">Sphingobium phenoxybenzoativorans</name>
    <dbReference type="NCBI Taxonomy" id="1592790"/>
    <lineage>
        <taxon>Bacteria</taxon>
        <taxon>Pseudomonadati</taxon>
        <taxon>Pseudomonadota</taxon>
        <taxon>Alphaproteobacteria</taxon>
        <taxon>Sphingomonadales</taxon>
        <taxon>Sphingomonadaceae</taxon>
        <taxon>Sphingobium</taxon>
    </lineage>
</organism>
<keyword evidence="3" id="KW-1185">Reference proteome</keyword>
<evidence type="ECO:0000313" key="2">
    <source>
        <dbReference type="EMBL" id="QUT04850.1"/>
    </source>
</evidence>
<dbReference type="Pfam" id="PF13884">
    <property type="entry name" value="Peptidase_S74"/>
    <property type="match status" value="1"/>
</dbReference>
<name>A0A975K4V0_9SPHN</name>
<dbReference type="Proteomes" id="UP000681425">
    <property type="component" value="Chromosome"/>
</dbReference>
<dbReference type="PROSITE" id="PS51688">
    <property type="entry name" value="ICA"/>
    <property type="match status" value="1"/>
</dbReference>
<dbReference type="RefSeq" id="WP_212608590.1">
    <property type="nucleotide sequence ID" value="NZ_CP073910.1"/>
</dbReference>
<proteinExistence type="predicted"/>
<dbReference type="KEGG" id="spph:KFK14_17720"/>
<gene>
    <name evidence="2" type="ORF">KFK14_17720</name>
</gene>
<protein>
    <submittedName>
        <fullName evidence="2">Tail fiber domain-containing protein</fullName>
    </submittedName>
</protein>
<accession>A0A975K4V0</accession>
<reference evidence="2" key="1">
    <citation type="submission" date="2021-04" db="EMBL/GenBank/DDBJ databases">
        <title>Isolation of p-tert-butylphenol degrading bacteria Sphingobium phenoxybenzoativorans Tas13 from active sludge.</title>
        <authorList>
            <person name="Li Y."/>
        </authorList>
    </citation>
    <scope>NUCLEOTIDE SEQUENCE</scope>
    <source>
        <strain evidence="2">Tas13</strain>
    </source>
</reference>
<dbReference type="AlphaFoldDB" id="A0A975K4V0"/>
<evidence type="ECO:0000313" key="3">
    <source>
        <dbReference type="Proteomes" id="UP000681425"/>
    </source>
</evidence>
<dbReference type="InterPro" id="IPR030392">
    <property type="entry name" value="S74_ICA"/>
</dbReference>
<dbReference type="EMBL" id="CP073910">
    <property type="protein sequence ID" value="QUT04850.1"/>
    <property type="molecule type" value="Genomic_DNA"/>
</dbReference>
<sequence>MPDLRAYLSALQGQLGAKTLGALPAGSTSDTIVERTYSGHSGGTTDFRAWVEKNTYAGGNSAAQVIGRNGAMEFTHSGGTVTFAYYTQAFIRLGRLGSSTGNITTARIWEGHIANEGSGTIAEATVFMAQDVDLLDGTGAIGNIRSFYSGNIGHASRITGTAIGYDQADITGGAAQTIGYRSQVSDGTNKYNLFVAGSAPNLIFSNTRIGDTTRPQNALEVKGYFKAANLGTFLASGSYHELRQSQNTFALRVSNGHGSSPRGVQITFDAFSPNNTSETFLTCTDTVGDAARIYSSGNGVNRNNSWGGISDRKFKHHIVDARSQVDDFRKLRFRRYRLKYEGDDGKEYLGLIAQEALKVSPGLVNKAANDDGSTHYELAYSILYMKAAVALQETIFVVDDHENRIGQIERTLAA</sequence>
<evidence type="ECO:0000259" key="1">
    <source>
        <dbReference type="PROSITE" id="PS51688"/>
    </source>
</evidence>
<feature type="domain" description="Peptidase S74" evidence="1">
    <location>
        <begin position="310"/>
        <end position="405"/>
    </location>
</feature>